<organism evidence="2 3">
    <name type="scientific">Striga asiatica</name>
    <name type="common">Asiatic witchweed</name>
    <name type="synonym">Buchnera asiatica</name>
    <dbReference type="NCBI Taxonomy" id="4170"/>
    <lineage>
        <taxon>Eukaryota</taxon>
        <taxon>Viridiplantae</taxon>
        <taxon>Streptophyta</taxon>
        <taxon>Embryophyta</taxon>
        <taxon>Tracheophyta</taxon>
        <taxon>Spermatophyta</taxon>
        <taxon>Magnoliopsida</taxon>
        <taxon>eudicotyledons</taxon>
        <taxon>Gunneridae</taxon>
        <taxon>Pentapetalae</taxon>
        <taxon>asterids</taxon>
        <taxon>lamiids</taxon>
        <taxon>Lamiales</taxon>
        <taxon>Orobanchaceae</taxon>
        <taxon>Buchnereae</taxon>
        <taxon>Striga</taxon>
    </lineage>
</organism>
<gene>
    <name evidence="2" type="ORF">STAS_20770</name>
</gene>
<protein>
    <submittedName>
        <fullName evidence="2">ARM repeat superfamily protein</fullName>
    </submittedName>
</protein>
<evidence type="ECO:0000313" key="2">
    <source>
        <dbReference type="EMBL" id="GER43893.1"/>
    </source>
</evidence>
<evidence type="ECO:0000256" key="1">
    <source>
        <dbReference type="SAM" id="MobiDB-lite"/>
    </source>
</evidence>
<name>A0A5A7QF07_STRAF</name>
<dbReference type="Proteomes" id="UP000325081">
    <property type="component" value="Unassembled WGS sequence"/>
</dbReference>
<accession>A0A5A7QF07</accession>
<feature type="region of interest" description="Disordered" evidence="1">
    <location>
        <begin position="16"/>
        <end position="48"/>
    </location>
</feature>
<dbReference type="AlphaFoldDB" id="A0A5A7QF07"/>
<reference evidence="3" key="1">
    <citation type="journal article" date="2019" name="Curr. Biol.">
        <title>Genome Sequence of Striga asiatica Provides Insight into the Evolution of Plant Parasitism.</title>
        <authorList>
            <person name="Yoshida S."/>
            <person name="Kim S."/>
            <person name="Wafula E.K."/>
            <person name="Tanskanen J."/>
            <person name="Kim Y.M."/>
            <person name="Honaas L."/>
            <person name="Yang Z."/>
            <person name="Spallek T."/>
            <person name="Conn C.E."/>
            <person name="Ichihashi Y."/>
            <person name="Cheong K."/>
            <person name="Cui S."/>
            <person name="Der J.P."/>
            <person name="Gundlach H."/>
            <person name="Jiao Y."/>
            <person name="Hori C."/>
            <person name="Ishida J.K."/>
            <person name="Kasahara H."/>
            <person name="Kiba T."/>
            <person name="Kim M.S."/>
            <person name="Koo N."/>
            <person name="Laohavisit A."/>
            <person name="Lee Y.H."/>
            <person name="Lumba S."/>
            <person name="McCourt P."/>
            <person name="Mortimer J.C."/>
            <person name="Mutuku J.M."/>
            <person name="Nomura T."/>
            <person name="Sasaki-Sekimoto Y."/>
            <person name="Seto Y."/>
            <person name="Wang Y."/>
            <person name="Wakatake T."/>
            <person name="Sakakibara H."/>
            <person name="Demura T."/>
            <person name="Yamaguchi S."/>
            <person name="Yoneyama K."/>
            <person name="Manabe R.I."/>
            <person name="Nelson D.C."/>
            <person name="Schulman A.H."/>
            <person name="Timko M.P."/>
            <person name="dePamphilis C.W."/>
            <person name="Choi D."/>
            <person name="Shirasu K."/>
        </authorList>
    </citation>
    <scope>NUCLEOTIDE SEQUENCE [LARGE SCALE GENOMIC DNA]</scope>
    <source>
        <strain evidence="3">cv. UVA1</strain>
    </source>
</reference>
<dbReference type="EMBL" id="BKCP01006749">
    <property type="protein sequence ID" value="GER43893.1"/>
    <property type="molecule type" value="Genomic_DNA"/>
</dbReference>
<feature type="compositionally biased region" description="Basic and acidic residues" evidence="1">
    <location>
        <begin position="20"/>
        <end position="30"/>
    </location>
</feature>
<comment type="caution">
    <text evidence="2">The sequence shown here is derived from an EMBL/GenBank/DDBJ whole genome shotgun (WGS) entry which is preliminary data.</text>
</comment>
<sequence length="161" mass="17755">MADTAVGVAELEGGAAGVVRLEESPKRSEGKSSAIRAAKRRPTEADETSGEVKKANCCSFLCGADRTRAEGRNTPAKGRWCDDDRFKAAIGRDWVCSKNVQSSSSPLEQVAARSFSLSLRDRTTMVEKTIEGLGLFERFERKFDRWNKRCNLLRSICGEFG</sequence>
<proteinExistence type="predicted"/>
<evidence type="ECO:0000313" key="3">
    <source>
        <dbReference type="Proteomes" id="UP000325081"/>
    </source>
</evidence>
<keyword evidence="3" id="KW-1185">Reference proteome</keyword>